<dbReference type="EMBL" id="FOZM01000002">
    <property type="protein sequence ID" value="SFS19043.1"/>
    <property type="molecule type" value="Genomic_DNA"/>
</dbReference>
<dbReference type="SUPFAM" id="SSF47090">
    <property type="entry name" value="PGBD-like"/>
    <property type="match status" value="2"/>
</dbReference>
<feature type="signal peptide" evidence="2">
    <location>
        <begin position="1"/>
        <end position="19"/>
    </location>
</feature>
<evidence type="ECO:0000259" key="3">
    <source>
        <dbReference type="Pfam" id="PF01471"/>
    </source>
</evidence>
<evidence type="ECO:0000256" key="1">
    <source>
        <dbReference type="SAM" id="Coils"/>
    </source>
</evidence>
<dbReference type="Gene3D" id="1.10.101.10">
    <property type="entry name" value="PGBD-like superfamily/PGBD"/>
    <property type="match status" value="2"/>
</dbReference>
<dbReference type="Gene3D" id="3.40.50.1460">
    <property type="match status" value="1"/>
</dbReference>
<evidence type="ECO:0000256" key="2">
    <source>
        <dbReference type="SAM" id="SignalP"/>
    </source>
</evidence>
<dbReference type="SUPFAM" id="SSF52129">
    <property type="entry name" value="Caspase-like"/>
    <property type="match status" value="1"/>
</dbReference>
<dbReference type="Proteomes" id="UP000198926">
    <property type="component" value="Unassembled WGS sequence"/>
</dbReference>
<feature type="chain" id="PRO_5011642312" evidence="2">
    <location>
        <begin position="20"/>
        <end position="487"/>
    </location>
</feature>
<dbReference type="STRING" id="1123755.SAMN05444714_2083"/>
<evidence type="ECO:0000313" key="4">
    <source>
        <dbReference type="EMBL" id="SFS19043.1"/>
    </source>
</evidence>
<dbReference type="AlphaFoldDB" id="A0A1I6MTK4"/>
<feature type="coiled-coil region" evidence="1">
    <location>
        <begin position="340"/>
        <end position="368"/>
    </location>
</feature>
<reference evidence="4 5" key="1">
    <citation type="submission" date="2016-10" db="EMBL/GenBank/DDBJ databases">
        <authorList>
            <person name="de Groot N.N."/>
        </authorList>
    </citation>
    <scope>NUCLEOTIDE SEQUENCE [LARGE SCALE GENOMIC DNA]</scope>
    <source>
        <strain evidence="4 5">DSM 29433</strain>
    </source>
</reference>
<name>A0A1I6MTK4_9RHOB</name>
<gene>
    <name evidence="4" type="ORF">SAMN05444714_2083</name>
</gene>
<keyword evidence="5" id="KW-1185">Reference proteome</keyword>
<dbReference type="InterPro" id="IPR036365">
    <property type="entry name" value="PGBD-like_sf"/>
</dbReference>
<dbReference type="OrthoDB" id="8092964at2"/>
<organism evidence="4 5">
    <name type="scientific">Yoonia litorea</name>
    <dbReference type="NCBI Taxonomy" id="1123755"/>
    <lineage>
        <taxon>Bacteria</taxon>
        <taxon>Pseudomonadati</taxon>
        <taxon>Pseudomonadota</taxon>
        <taxon>Alphaproteobacteria</taxon>
        <taxon>Rhodobacterales</taxon>
        <taxon>Paracoccaceae</taxon>
        <taxon>Yoonia</taxon>
    </lineage>
</organism>
<keyword evidence="4" id="KW-0378">Hydrolase</keyword>
<dbReference type="GO" id="GO:0016787">
    <property type="term" value="F:hydrolase activity"/>
    <property type="evidence" value="ECO:0007669"/>
    <property type="project" value="UniProtKB-KW"/>
</dbReference>
<dbReference type="InterPro" id="IPR036366">
    <property type="entry name" value="PGBDSf"/>
</dbReference>
<dbReference type="InterPro" id="IPR029030">
    <property type="entry name" value="Caspase-like_dom_sf"/>
</dbReference>
<dbReference type="RefSeq" id="WP_090207956.1">
    <property type="nucleotide sequence ID" value="NZ_FOZM01000002.1"/>
</dbReference>
<feature type="domain" description="Peptidoglycan binding-like" evidence="3">
    <location>
        <begin position="288"/>
        <end position="343"/>
    </location>
</feature>
<keyword evidence="1" id="KW-0175">Coiled coil</keyword>
<protein>
    <submittedName>
        <fullName evidence="4">Peptidoglycan-binding (PGRP) domain of peptidoglycan hydrolases-containing protein</fullName>
    </submittedName>
</protein>
<proteinExistence type="predicted"/>
<dbReference type="Pfam" id="PF01471">
    <property type="entry name" value="PG_binding_1"/>
    <property type="match status" value="2"/>
</dbReference>
<evidence type="ECO:0000313" key="5">
    <source>
        <dbReference type="Proteomes" id="UP000198926"/>
    </source>
</evidence>
<sequence>MRKLTLIAALSCLAAPALADDAAVLIGVDRYDDFRRVSGATDLIDTADALRDVGFNVSTLADGSIRDTRRVLEQLADEATDAERLVVGLSGRFATDEDRTWFLTEDSDTPTPFGLDDAISVDTVLDILSRAPGQALLVLGYDQDNFASFGPYLREGVGRLDIPQGVTVVYGAPNRVDDLLDRAVAAEGGDVIAYVQNDRRLNILGYQPGALVLAPEGSEPVAARPTVDPSIAAWNRARAANTADSYRDFIFSFPRSPFASEARERLDDLENDPRRVAEATEDGLNLTRNERREIQDMLTTLGYDTRGVDGIFGPGTRSAIESWQRANAYTPTSFLNQAQIDQMTAQFIRREAEIAEEQEREREQREQQDRAYWDETGANGGAANLRAYLERYPDGIFADQARQALGAVTDNAQAQAREDALNINPTLRRLIESRLAGLGFNPGQIDGRFDRNTRRAIADYQSSRNLTASGYIDQPTLARLLADTFGR</sequence>
<dbReference type="InterPro" id="IPR002477">
    <property type="entry name" value="Peptidoglycan-bd-like"/>
</dbReference>
<accession>A0A1I6MTK4</accession>
<feature type="domain" description="Peptidoglycan binding-like" evidence="3">
    <location>
        <begin position="428"/>
        <end position="480"/>
    </location>
</feature>
<keyword evidence="2" id="KW-0732">Signal</keyword>